<evidence type="ECO:0000256" key="3">
    <source>
        <dbReference type="SAM" id="Phobius"/>
    </source>
</evidence>
<keyword evidence="1" id="KW-0813">Transport</keyword>
<evidence type="ECO:0000313" key="4">
    <source>
        <dbReference type="EMBL" id="EEY56082.1"/>
    </source>
</evidence>
<keyword evidence="2" id="KW-0677">Repeat</keyword>
<feature type="transmembrane region" description="Helical" evidence="3">
    <location>
        <begin position="122"/>
        <end position="140"/>
    </location>
</feature>
<dbReference type="RefSeq" id="XP_002902912.1">
    <property type="nucleotide sequence ID" value="XM_002902866.1"/>
</dbReference>
<keyword evidence="3" id="KW-0812">Transmembrane</keyword>
<dbReference type="PANTHER" id="PTHR19229">
    <property type="entry name" value="ATP-BINDING CASSETTE TRANSPORTER SUBFAMILY A ABCA"/>
    <property type="match status" value="1"/>
</dbReference>
<dbReference type="eggNOG" id="KOG0059">
    <property type="taxonomic scope" value="Eukaryota"/>
</dbReference>
<feature type="transmembrane region" description="Helical" evidence="3">
    <location>
        <begin position="28"/>
        <end position="50"/>
    </location>
</feature>
<keyword evidence="5" id="KW-1185">Reference proteome</keyword>
<dbReference type="GeneID" id="9461966"/>
<protein>
    <recommendedName>
        <fullName evidence="6">Transmembrane protein</fullName>
    </recommendedName>
</protein>
<keyword evidence="3" id="KW-1133">Transmembrane helix</keyword>
<evidence type="ECO:0000256" key="1">
    <source>
        <dbReference type="ARBA" id="ARBA00022448"/>
    </source>
</evidence>
<dbReference type="VEuPathDB" id="FungiDB:PITG_08856"/>
<dbReference type="EMBL" id="DS028133">
    <property type="protein sequence ID" value="EEY56082.1"/>
    <property type="molecule type" value="Genomic_DNA"/>
</dbReference>
<dbReference type="InParanoid" id="D0NDC5"/>
<dbReference type="GO" id="GO:0016020">
    <property type="term" value="C:membrane"/>
    <property type="evidence" value="ECO:0007669"/>
    <property type="project" value="InterPro"/>
</dbReference>
<dbReference type="InterPro" id="IPR026082">
    <property type="entry name" value="ABCA"/>
</dbReference>
<sequence length="169" mass="19069">MDELFCANWNAIWLPTVHVLRSSAKERVIIATWYITYTLIQFLSAVLQAVSGLIGLFANSSVLVIFLFFFLFGLSVLCFAFFISTLFSNARTGSFVDFETSGIGANFGNLDTLNVNFRLSTALQMFLFDCVVYTLLGLYFKRVIPKQYGTSLKCRFLRLFGTDVKNPSL</sequence>
<dbReference type="Proteomes" id="UP000006643">
    <property type="component" value="Unassembled WGS sequence"/>
</dbReference>
<proteinExistence type="predicted"/>
<reference evidence="5" key="1">
    <citation type="journal article" date="2009" name="Nature">
        <title>Genome sequence and analysis of the Irish potato famine pathogen Phytophthora infestans.</title>
        <authorList>
            <consortium name="The Broad Institute Genome Sequencing Platform"/>
            <person name="Haas B.J."/>
            <person name="Kamoun S."/>
            <person name="Zody M.C."/>
            <person name="Jiang R.H."/>
            <person name="Handsaker R.E."/>
            <person name="Cano L.M."/>
            <person name="Grabherr M."/>
            <person name="Kodira C.D."/>
            <person name="Raffaele S."/>
            <person name="Torto-Alalibo T."/>
            <person name="Bozkurt T.O."/>
            <person name="Ah-Fong A.M."/>
            <person name="Alvarado L."/>
            <person name="Anderson V.L."/>
            <person name="Armstrong M.R."/>
            <person name="Avrova A."/>
            <person name="Baxter L."/>
            <person name="Beynon J."/>
            <person name="Boevink P.C."/>
            <person name="Bollmann S.R."/>
            <person name="Bos J.I."/>
            <person name="Bulone V."/>
            <person name="Cai G."/>
            <person name="Cakir C."/>
            <person name="Carrington J.C."/>
            <person name="Chawner M."/>
            <person name="Conti L."/>
            <person name="Costanzo S."/>
            <person name="Ewan R."/>
            <person name="Fahlgren N."/>
            <person name="Fischbach M.A."/>
            <person name="Fugelstad J."/>
            <person name="Gilroy E.M."/>
            <person name="Gnerre S."/>
            <person name="Green P.J."/>
            <person name="Grenville-Briggs L.J."/>
            <person name="Griffith J."/>
            <person name="Grunwald N.J."/>
            <person name="Horn K."/>
            <person name="Horner N.R."/>
            <person name="Hu C.H."/>
            <person name="Huitema E."/>
            <person name="Jeong D.H."/>
            <person name="Jones A.M."/>
            <person name="Jones J.D."/>
            <person name="Jones R.W."/>
            <person name="Karlsson E.K."/>
            <person name="Kunjeti S.G."/>
            <person name="Lamour K."/>
            <person name="Liu Z."/>
            <person name="Ma L."/>
            <person name="Maclean D."/>
            <person name="Chibucos M.C."/>
            <person name="McDonald H."/>
            <person name="McWalters J."/>
            <person name="Meijer H.J."/>
            <person name="Morgan W."/>
            <person name="Morris P.F."/>
            <person name="Munro C.A."/>
            <person name="O'Neill K."/>
            <person name="Ospina-Giraldo M."/>
            <person name="Pinzon A."/>
            <person name="Pritchard L."/>
            <person name="Ramsahoye B."/>
            <person name="Ren Q."/>
            <person name="Restrepo S."/>
            <person name="Roy S."/>
            <person name="Sadanandom A."/>
            <person name="Savidor A."/>
            <person name="Schornack S."/>
            <person name="Schwartz D.C."/>
            <person name="Schumann U.D."/>
            <person name="Schwessinger B."/>
            <person name="Seyer L."/>
            <person name="Sharpe T."/>
            <person name="Silvar C."/>
            <person name="Song J."/>
            <person name="Studholme D.J."/>
            <person name="Sykes S."/>
            <person name="Thines M."/>
            <person name="van de Vondervoort P.J."/>
            <person name="Phuntumart V."/>
            <person name="Wawra S."/>
            <person name="Weide R."/>
            <person name="Win J."/>
            <person name="Young C."/>
            <person name="Zhou S."/>
            <person name="Fry W."/>
            <person name="Meyers B.C."/>
            <person name="van West P."/>
            <person name="Ristaino J."/>
            <person name="Govers F."/>
            <person name="Birch P.R."/>
            <person name="Whisson S.C."/>
            <person name="Judelson H.S."/>
            <person name="Nusbaum C."/>
        </authorList>
    </citation>
    <scope>NUCLEOTIDE SEQUENCE [LARGE SCALE GENOMIC DNA]</scope>
    <source>
        <strain evidence="5">T30-4</strain>
    </source>
</reference>
<gene>
    <name evidence="4" type="ORF">PITG_08856</name>
</gene>
<dbReference type="AlphaFoldDB" id="D0NDC5"/>
<dbReference type="OrthoDB" id="8061355at2759"/>
<feature type="transmembrane region" description="Helical" evidence="3">
    <location>
        <begin position="62"/>
        <end position="87"/>
    </location>
</feature>
<evidence type="ECO:0000256" key="2">
    <source>
        <dbReference type="ARBA" id="ARBA00022737"/>
    </source>
</evidence>
<dbReference type="HOGENOM" id="CLU_1581593_0_0_1"/>
<accession>D0NDC5</accession>
<keyword evidence="3" id="KW-0472">Membrane</keyword>
<evidence type="ECO:0000313" key="5">
    <source>
        <dbReference type="Proteomes" id="UP000006643"/>
    </source>
</evidence>
<evidence type="ECO:0008006" key="6">
    <source>
        <dbReference type="Google" id="ProtNLM"/>
    </source>
</evidence>
<name>D0NDC5_PHYIT</name>
<dbReference type="GO" id="GO:0005319">
    <property type="term" value="F:lipid transporter activity"/>
    <property type="evidence" value="ECO:0007669"/>
    <property type="project" value="TreeGrafter"/>
</dbReference>
<dbReference type="KEGG" id="pif:PITG_08856"/>
<organism evidence="4 5">
    <name type="scientific">Phytophthora infestans (strain T30-4)</name>
    <name type="common">Potato late blight agent</name>
    <dbReference type="NCBI Taxonomy" id="403677"/>
    <lineage>
        <taxon>Eukaryota</taxon>
        <taxon>Sar</taxon>
        <taxon>Stramenopiles</taxon>
        <taxon>Oomycota</taxon>
        <taxon>Peronosporomycetes</taxon>
        <taxon>Peronosporales</taxon>
        <taxon>Peronosporaceae</taxon>
        <taxon>Phytophthora</taxon>
    </lineage>
</organism>
<dbReference type="GO" id="GO:0140359">
    <property type="term" value="F:ABC-type transporter activity"/>
    <property type="evidence" value="ECO:0007669"/>
    <property type="project" value="InterPro"/>
</dbReference>
<dbReference type="PANTHER" id="PTHR19229:SF36">
    <property type="entry name" value="ATP-BINDING CASSETTE SUB-FAMILY A MEMBER 2"/>
    <property type="match status" value="1"/>
</dbReference>